<name>A0A0D0A5R1_9AGAM</name>
<feature type="signal peptide" evidence="1">
    <location>
        <begin position="1"/>
        <end position="22"/>
    </location>
</feature>
<dbReference type="HOGENOM" id="CLU_2814151_0_0_1"/>
<dbReference type="Proteomes" id="UP000054485">
    <property type="component" value="Unassembled WGS sequence"/>
</dbReference>
<evidence type="ECO:0000256" key="1">
    <source>
        <dbReference type="SAM" id="SignalP"/>
    </source>
</evidence>
<proteinExistence type="predicted"/>
<organism evidence="2 3">
    <name type="scientific">Suillus luteus UH-Slu-Lm8-n1</name>
    <dbReference type="NCBI Taxonomy" id="930992"/>
    <lineage>
        <taxon>Eukaryota</taxon>
        <taxon>Fungi</taxon>
        <taxon>Dikarya</taxon>
        <taxon>Basidiomycota</taxon>
        <taxon>Agaricomycotina</taxon>
        <taxon>Agaricomycetes</taxon>
        <taxon>Agaricomycetidae</taxon>
        <taxon>Boletales</taxon>
        <taxon>Suillineae</taxon>
        <taxon>Suillaceae</taxon>
        <taxon>Suillus</taxon>
    </lineage>
</organism>
<gene>
    <name evidence="2" type="ORF">CY34DRAFT_813567</name>
</gene>
<reference evidence="3" key="2">
    <citation type="submission" date="2015-01" db="EMBL/GenBank/DDBJ databases">
        <title>Evolutionary Origins and Diversification of the Mycorrhizal Mutualists.</title>
        <authorList>
            <consortium name="DOE Joint Genome Institute"/>
            <consortium name="Mycorrhizal Genomics Consortium"/>
            <person name="Kohler A."/>
            <person name="Kuo A."/>
            <person name="Nagy L.G."/>
            <person name="Floudas D."/>
            <person name="Copeland A."/>
            <person name="Barry K.W."/>
            <person name="Cichocki N."/>
            <person name="Veneault-Fourrey C."/>
            <person name="LaButti K."/>
            <person name="Lindquist E.A."/>
            <person name="Lipzen A."/>
            <person name="Lundell T."/>
            <person name="Morin E."/>
            <person name="Murat C."/>
            <person name="Riley R."/>
            <person name="Ohm R."/>
            <person name="Sun H."/>
            <person name="Tunlid A."/>
            <person name="Henrissat B."/>
            <person name="Grigoriev I.V."/>
            <person name="Hibbett D.S."/>
            <person name="Martin F."/>
        </authorList>
    </citation>
    <scope>NUCLEOTIDE SEQUENCE [LARGE SCALE GENOMIC DNA]</scope>
    <source>
        <strain evidence="3">UH-Slu-Lm8-n1</strain>
    </source>
</reference>
<evidence type="ECO:0000313" key="3">
    <source>
        <dbReference type="Proteomes" id="UP000054485"/>
    </source>
</evidence>
<dbReference type="OrthoDB" id="2660457at2759"/>
<reference evidence="2 3" key="1">
    <citation type="submission" date="2014-04" db="EMBL/GenBank/DDBJ databases">
        <authorList>
            <consortium name="DOE Joint Genome Institute"/>
            <person name="Kuo A."/>
            <person name="Ruytinx J."/>
            <person name="Rineau F."/>
            <person name="Colpaert J."/>
            <person name="Kohler A."/>
            <person name="Nagy L.G."/>
            <person name="Floudas D."/>
            <person name="Copeland A."/>
            <person name="Barry K.W."/>
            <person name="Cichocki N."/>
            <person name="Veneault-Fourrey C."/>
            <person name="LaButti K."/>
            <person name="Lindquist E.A."/>
            <person name="Lipzen A."/>
            <person name="Lundell T."/>
            <person name="Morin E."/>
            <person name="Murat C."/>
            <person name="Sun H."/>
            <person name="Tunlid A."/>
            <person name="Henrissat B."/>
            <person name="Grigoriev I.V."/>
            <person name="Hibbett D.S."/>
            <person name="Martin F."/>
            <person name="Nordberg H.P."/>
            <person name="Cantor M.N."/>
            <person name="Hua S.X."/>
        </authorList>
    </citation>
    <scope>NUCLEOTIDE SEQUENCE [LARGE SCALE GENOMIC DNA]</scope>
    <source>
        <strain evidence="2 3">UH-Slu-Lm8-n1</strain>
    </source>
</reference>
<keyword evidence="1" id="KW-0732">Signal</keyword>
<evidence type="ECO:0000313" key="2">
    <source>
        <dbReference type="EMBL" id="KIK33494.1"/>
    </source>
</evidence>
<evidence type="ECO:0008006" key="4">
    <source>
        <dbReference type="Google" id="ProtNLM"/>
    </source>
</evidence>
<sequence length="67" mass="7163">MTHLSTIVLLAFMAIGPLCARAMPGPETTDTSCMWQACGDPDTCLGVHIVSVRSCDNNGVEKVQYCC</sequence>
<feature type="chain" id="PRO_5002206672" description="Long chronological lifespan protein 2" evidence="1">
    <location>
        <begin position="23"/>
        <end position="67"/>
    </location>
</feature>
<dbReference type="AlphaFoldDB" id="A0A0D0A5R1"/>
<dbReference type="EMBL" id="KN835930">
    <property type="protein sequence ID" value="KIK33494.1"/>
    <property type="molecule type" value="Genomic_DNA"/>
</dbReference>
<accession>A0A0D0A5R1</accession>
<dbReference type="InParanoid" id="A0A0D0A5R1"/>
<protein>
    <recommendedName>
        <fullName evidence="4">Long chronological lifespan protein 2</fullName>
    </recommendedName>
</protein>
<keyword evidence="3" id="KW-1185">Reference proteome</keyword>